<keyword evidence="1" id="KW-0472">Membrane</keyword>
<protein>
    <submittedName>
        <fullName evidence="2">Uncharacterized protein</fullName>
    </submittedName>
</protein>
<sequence>MSGISTGEDIRFRRRPEGGDAEAEDGHGLLGILGRTARITLWGLVTFALTFLEQIAEILAPLLLVAGIAWWLVVHVTAGLHVDPMVQGILEQVPTRYWVGGYNLSPSSLITNGVLAVAVVAACRTLTGIIAKES</sequence>
<comment type="caution">
    <text evidence="2">The sequence shown here is derived from an EMBL/GenBank/DDBJ whole genome shotgun (WGS) entry which is preliminary data.</text>
</comment>
<dbReference type="EMBL" id="JBHLUN010000008">
    <property type="protein sequence ID" value="MFC0408894.1"/>
    <property type="molecule type" value="Genomic_DNA"/>
</dbReference>
<gene>
    <name evidence="2" type="ORF">ACFFGY_11570</name>
</gene>
<keyword evidence="3" id="KW-1185">Reference proteome</keyword>
<proteinExistence type="predicted"/>
<name>A0ABV6JT33_9PROT</name>
<keyword evidence="1" id="KW-0812">Transmembrane</keyword>
<evidence type="ECO:0000256" key="1">
    <source>
        <dbReference type="SAM" id="Phobius"/>
    </source>
</evidence>
<evidence type="ECO:0000313" key="2">
    <source>
        <dbReference type="EMBL" id="MFC0408894.1"/>
    </source>
</evidence>
<feature type="transmembrane region" description="Helical" evidence="1">
    <location>
        <begin position="32"/>
        <end position="52"/>
    </location>
</feature>
<evidence type="ECO:0000313" key="3">
    <source>
        <dbReference type="Proteomes" id="UP001589865"/>
    </source>
</evidence>
<keyword evidence="1" id="KW-1133">Transmembrane helix</keyword>
<dbReference type="RefSeq" id="WP_377044651.1">
    <property type="nucleotide sequence ID" value="NZ_JBHLUN010000008.1"/>
</dbReference>
<dbReference type="Proteomes" id="UP001589865">
    <property type="component" value="Unassembled WGS sequence"/>
</dbReference>
<reference evidence="2 3" key="1">
    <citation type="submission" date="2024-09" db="EMBL/GenBank/DDBJ databases">
        <authorList>
            <person name="Sun Q."/>
            <person name="Mori K."/>
        </authorList>
    </citation>
    <scope>NUCLEOTIDE SEQUENCE [LARGE SCALE GENOMIC DNA]</scope>
    <source>
        <strain evidence="2 3">TBRC 5777</strain>
    </source>
</reference>
<accession>A0ABV6JT33</accession>
<feature type="transmembrane region" description="Helical" evidence="1">
    <location>
        <begin position="109"/>
        <end position="131"/>
    </location>
</feature>
<feature type="transmembrane region" description="Helical" evidence="1">
    <location>
        <begin position="59"/>
        <end position="78"/>
    </location>
</feature>
<organism evidence="2 3">
    <name type="scientific">Roseomonas elaeocarpi</name>
    <dbReference type="NCBI Taxonomy" id="907779"/>
    <lineage>
        <taxon>Bacteria</taxon>
        <taxon>Pseudomonadati</taxon>
        <taxon>Pseudomonadota</taxon>
        <taxon>Alphaproteobacteria</taxon>
        <taxon>Acetobacterales</taxon>
        <taxon>Roseomonadaceae</taxon>
        <taxon>Roseomonas</taxon>
    </lineage>
</organism>